<organism evidence="1 2">
    <name type="scientific">Streptomyces adustus</name>
    <dbReference type="NCBI Taxonomy" id="1609272"/>
    <lineage>
        <taxon>Bacteria</taxon>
        <taxon>Bacillati</taxon>
        <taxon>Actinomycetota</taxon>
        <taxon>Actinomycetes</taxon>
        <taxon>Kitasatosporales</taxon>
        <taxon>Streptomycetaceae</taxon>
        <taxon>Streptomyces</taxon>
    </lineage>
</organism>
<dbReference type="Proteomes" id="UP000325849">
    <property type="component" value="Unassembled WGS sequence"/>
</dbReference>
<dbReference type="OrthoDB" id="3478947at2"/>
<dbReference type="AlphaFoldDB" id="A0A5N8VLA2"/>
<evidence type="ECO:0000313" key="2">
    <source>
        <dbReference type="Proteomes" id="UP000325849"/>
    </source>
</evidence>
<protein>
    <submittedName>
        <fullName evidence="1">Uncharacterized protein</fullName>
    </submittedName>
</protein>
<keyword evidence="2" id="KW-1185">Reference proteome</keyword>
<proteinExistence type="predicted"/>
<reference evidence="1 2" key="1">
    <citation type="submission" date="2019-07" db="EMBL/GenBank/DDBJ databases">
        <title>New species of Amycolatopsis and Streptomyces.</title>
        <authorList>
            <person name="Duangmal K."/>
            <person name="Teo W.F.A."/>
            <person name="Lipun K."/>
        </authorList>
    </citation>
    <scope>NUCLEOTIDE SEQUENCE [LARGE SCALE GENOMIC DNA]</scope>
    <source>
        <strain evidence="1 2">NBRC 109810</strain>
    </source>
</reference>
<name>A0A5N8VLA2_9ACTN</name>
<dbReference type="EMBL" id="VJZD01000162">
    <property type="protein sequence ID" value="MPY35492.1"/>
    <property type="molecule type" value="Genomic_DNA"/>
</dbReference>
<sequence length="164" mass="17586">MESGGCSDEVLVECLAAIDELLVRPFPPTSFDDAIQSGGPNHHVRVLRASHDFWEDIGGEAWHRADAELRACLDALGAEFTARWGDPFDVDLWSYLIAGSEGAEVPDPLDLLSQLAVSMRVWSLADRGRWLGLTVGQGDTELPLELLAVVGRTPVPAPSVPGGA</sequence>
<gene>
    <name evidence="1" type="ORF">FNH09_30940</name>
</gene>
<accession>A0A5N8VLA2</accession>
<evidence type="ECO:0000313" key="1">
    <source>
        <dbReference type="EMBL" id="MPY35492.1"/>
    </source>
</evidence>
<comment type="caution">
    <text evidence="1">The sequence shown here is derived from an EMBL/GenBank/DDBJ whole genome shotgun (WGS) entry which is preliminary data.</text>
</comment>